<dbReference type="EMBL" id="UGQY01000006">
    <property type="protein sequence ID" value="SUA31692.1"/>
    <property type="molecule type" value="Genomic_DNA"/>
</dbReference>
<dbReference type="Pfam" id="PF20148">
    <property type="entry name" value="DUF6531"/>
    <property type="match status" value="1"/>
</dbReference>
<dbReference type="PANTHER" id="PTHR32305:SF15">
    <property type="entry name" value="PROTEIN RHSA-RELATED"/>
    <property type="match status" value="1"/>
</dbReference>
<evidence type="ECO:0000256" key="1">
    <source>
        <dbReference type="ARBA" id="ARBA00022737"/>
    </source>
</evidence>
<feature type="compositionally biased region" description="Basic and acidic residues" evidence="2">
    <location>
        <begin position="690"/>
        <end position="701"/>
    </location>
</feature>
<reference evidence="6 7" key="1">
    <citation type="submission" date="2018-06" db="EMBL/GenBank/DDBJ databases">
        <authorList>
            <consortium name="Pathogen Informatics"/>
            <person name="Doyle S."/>
        </authorList>
    </citation>
    <scope>NUCLEOTIDE SEQUENCE [LARGE SCALE GENOMIC DNA]</scope>
    <source>
        <strain evidence="6 7">NCTC1542</strain>
    </source>
</reference>
<dbReference type="InterPro" id="IPR031325">
    <property type="entry name" value="RHS_repeat"/>
</dbReference>
<dbReference type="PRINTS" id="PR00394">
    <property type="entry name" value="RHSPROTEIN"/>
</dbReference>
<feature type="domain" description="DUF6531" evidence="3">
    <location>
        <begin position="815"/>
        <end position="886"/>
    </location>
</feature>
<feature type="compositionally biased region" description="Low complexity" evidence="2">
    <location>
        <begin position="702"/>
        <end position="720"/>
    </location>
</feature>
<dbReference type="PANTHER" id="PTHR32305">
    <property type="match status" value="1"/>
</dbReference>
<proteinExistence type="predicted"/>
<dbReference type="NCBIfam" id="TIGR03696">
    <property type="entry name" value="Rhs_assc_core"/>
    <property type="match status" value="1"/>
</dbReference>
<organism evidence="6 7">
    <name type="scientific">Mycolicibacterium fortuitum</name>
    <name type="common">Mycobacterium fortuitum</name>
    <dbReference type="NCBI Taxonomy" id="1766"/>
    <lineage>
        <taxon>Bacteria</taxon>
        <taxon>Bacillati</taxon>
        <taxon>Actinomycetota</taxon>
        <taxon>Actinomycetes</taxon>
        <taxon>Mycobacteriales</taxon>
        <taxon>Mycobacteriaceae</taxon>
        <taxon>Mycolicibacterium</taxon>
    </lineage>
</organism>
<dbReference type="InterPro" id="IPR022385">
    <property type="entry name" value="Rhs_assc_core"/>
</dbReference>
<dbReference type="Pfam" id="PF25023">
    <property type="entry name" value="TEN_YD-shell"/>
    <property type="match status" value="1"/>
</dbReference>
<evidence type="ECO:0000313" key="6">
    <source>
        <dbReference type="EMBL" id="SUA31692.1"/>
    </source>
</evidence>
<evidence type="ECO:0000259" key="5">
    <source>
        <dbReference type="Pfam" id="PF25023"/>
    </source>
</evidence>
<feature type="compositionally biased region" description="Low complexity" evidence="2">
    <location>
        <begin position="514"/>
        <end position="535"/>
    </location>
</feature>
<gene>
    <name evidence="6" type="primary">wapA_1</name>
    <name evidence="6" type="ORF">NCTC1542_07047</name>
</gene>
<evidence type="ECO:0000259" key="3">
    <source>
        <dbReference type="Pfam" id="PF20148"/>
    </source>
</evidence>
<feature type="compositionally biased region" description="Low complexity" evidence="2">
    <location>
        <begin position="386"/>
        <end position="426"/>
    </location>
</feature>
<dbReference type="Pfam" id="PF05593">
    <property type="entry name" value="RHS_repeat"/>
    <property type="match status" value="5"/>
</dbReference>
<protein>
    <submittedName>
        <fullName evidence="6">Cell wall-associated polypeptide CWBP200</fullName>
    </submittedName>
</protein>
<accession>A0A378WFX9</accession>
<dbReference type="InterPro" id="IPR049082">
    <property type="entry name" value="T7SS_signal"/>
</dbReference>
<evidence type="ECO:0000256" key="2">
    <source>
        <dbReference type="SAM" id="MobiDB-lite"/>
    </source>
</evidence>
<dbReference type="InterPro" id="IPR045351">
    <property type="entry name" value="DUF6531"/>
</dbReference>
<feature type="domain" description="Putative T7SS secretion signal" evidence="4">
    <location>
        <begin position="13"/>
        <end position="248"/>
    </location>
</feature>
<dbReference type="Gene3D" id="2.180.10.10">
    <property type="entry name" value="RHS repeat-associated core"/>
    <property type="match status" value="3"/>
</dbReference>
<dbReference type="Pfam" id="PF14412">
    <property type="entry name" value="AHH"/>
    <property type="match status" value="1"/>
</dbReference>
<sequence>MGFWDDVVDWGADLVEDGKHALGEFVDAGSEVVADGFDAVGADGVADNIRDWGDDIADQLGATPDEKNLSDDVTDPKELIHGEPGVLRDRAGKLDGLSDNFQTAAQGLSGINVGEFQGEAADAYHQKIAQEIPKWHTAAAACQSASSALNAFAPIVESAQQRAADAIAKWQEGKRAREKWQKDCDTYNAAVAAKSDPLPARPSDEDPGTKLQNEAVQILNDARKARNEGAATAASAFNNAANEAPPEPSASERLAANFQDFADTADMFTGHAAVGLVGAVTDLGRLVRTVDPTNPYNLAHPAEYARNATQVAAGLTDMAAHPDKLVKGFIGDGWGADPGQAFGTLMANFIPMGPKGTGVFKSVLKDAASGGTRDAARTAANAVTPTPATHAGAHASPVHASPSAHGSTHDATPAATTRDTAATPADSHSPSAEQPRGDQPHTQAPHSDAPADSPPGHPEAARPDGGSPADQPRTADPNPTEQPRSPDAPSEKHEPVDQPTVSDHPHGGDHRPETPSTDRTPDTDSPSPRDSTPESPGRHGDDVGSPRKDPDGDGPDPRPERAPQESPTVRDPDGHSPNRPADHDGSAERPHAHDRPTDKLGERTEATRAPHEAPREAPTKPDSPVRNDTAQAPRSDPVTTQPANTAPHTNSPNSASPVNPARAAEPHASAHTPRDTTPPAPRDIPNTKEAAAKPDAGERAKLSAAAAADHAAKPAAAAAKEAVKPEGPRPAEPVAVMDRAATPLGPGDKVPTNRPDGPGNDRGGNGRDGSGRDHDPNGDEPFDDIRQTNQEIGERAENDPNAPTEPNQKSCDGTDPVDIATGEYFLPAVDVDLPAVLGLRLTRTHKSGYRAGVWLGPSWSCSFDARVVVTERSVTTIDADGTMFSFDPPDQDEPSVARRGRPWRLWSTPIGGYRLEPPHGGVAYHFAPQPHLGGADVADGVIYISAITDAHQNRILFTYTDSGAPSGVVHSGGYRIGVDCDGRRIRGYTLATDADSTMLRRFGYTRGDLTSVTDGTGATTRFEYDDEHRMVAWTDSTGAHYVNQYDEAGRVTYQGGHDGIWASRFSYQDNPDGTGSTTVHTDAVGAHRVYGFDNDLRARAVADPLGRVVRTDFNADRDPLQITDPGGATTTLRYTRDGMPAQITDPLGQVRTIRYVDTATGPRPGEVTAPDGAVTTFGYDEFGNRVQMRDSAGGVWQWIYHASGAVSARIDPLGRRTEYATNSCGLPVRITDPAGVETRCSYDIFGNLTEILSPDGSATRMSYDRAGRVTSRTDPGGTSETWTYDGEGNRTSYTNALGATTRWEYGFYDLPVARIDADGSRTHYSYDKARRLVAVTNPAGLTWRYRYFADGMLAAQTDFNGATTSYTYDAAGRLASRTNAAGQTVTYGYDAAGRLTSESSSGGEFSGERIDYTYDPAGRMLTVVMPWGQTDYGYDAVGRMVSESVDGRVVQSVYNMAGDLTEVFTPSCLRTSLSYDRRGLIDTLMTAGRRCEITSDEVGRATRLQFGTTAIDSAFDTQGRLAQRRVLAGLRDLSVLNLGTGTSSTEQLLAGAAYSYRSDDTLAEVSAADPTALALGTAASYGTDVMGRLTSRHTAGSVIETTVFDAAHNLTVGHPGTPAPGWRYDGVRLIDDGRCRYHYDRAGRLVQAVTKRLGRKPDVWQYRWDAWDRLRTVTTPDGHEFSYTYDPAGRRLSKVSDHTRILFAWNGTQLVEQTTIDTGTTAAGDEVISWSYLPGRFTPLTQTHTTAAGPDTGALRAGELSLNSPATGVQASQEAVDRQFYVLVTDHIDTPVALVDPTTGTLVGQAQATMWGQASWTGTTTPWRYPGQYHDTETGLHYNHHRYYQPGTGRYLSPDPLGLAPAPNPYGYPQNPTAFTDPLGLAPCPSQLLAKDMEKNGMGSLPAGHAAHHIVAHSAKAAAFARTILNHFDIDINSHHNGVYLPKNMSVPNPHGMAVHSTLHTNRYYAEVGDMLRQATTREEAILILEEIRGMLQTGWSPR</sequence>
<keyword evidence="1" id="KW-0677">Repeat</keyword>
<evidence type="ECO:0000259" key="4">
    <source>
        <dbReference type="Pfam" id="PF21725"/>
    </source>
</evidence>
<dbReference type="InterPro" id="IPR056823">
    <property type="entry name" value="TEN-like_YD-shell"/>
</dbReference>
<evidence type="ECO:0000313" key="7">
    <source>
        <dbReference type="Proteomes" id="UP000255389"/>
    </source>
</evidence>
<dbReference type="InterPro" id="IPR006530">
    <property type="entry name" value="YD"/>
</dbReference>
<dbReference type="NCBIfam" id="TIGR01643">
    <property type="entry name" value="YD_repeat_2x"/>
    <property type="match status" value="9"/>
</dbReference>
<name>A0A378WFX9_MYCFO</name>
<dbReference type="InterPro" id="IPR032871">
    <property type="entry name" value="AHH_dom_containing"/>
</dbReference>
<feature type="compositionally biased region" description="Basic and acidic residues" evidence="2">
    <location>
        <begin position="536"/>
        <end position="625"/>
    </location>
</feature>
<dbReference type="Pfam" id="PF21725">
    <property type="entry name" value="T7SS_signal"/>
    <property type="match status" value="1"/>
</dbReference>
<dbReference type="InterPro" id="IPR050708">
    <property type="entry name" value="T6SS_VgrG/RHS"/>
</dbReference>
<feature type="compositionally biased region" description="Basic and acidic residues" evidence="2">
    <location>
        <begin position="503"/>
        <end position="513"/>
    </location>
</feature>
<feature type="compositionally biased region" description="Polar residues" evidence="2">
    <location>
        <begin position="626"/>
        <end position="657"/>
    </location>
</feature>
<feature type="region of interest" description="Disordered" evidence="2">
    <location>
        <begin position="386"/>
        <end position="816"/>
    </location>
</feature>
<dbReference type="Proteomes" id="UP000255389">
    <property type="component" value="Unassembled WGS sequence"/>
</dbReference>
<feature type="domain" description="Teneurin-like YD-shell" evidence="5">
    <location>
        <begin position="1320"/>
        <end position="1481"/>
    </location>
</feature>